<evidence type="ECO:0000313" key="3">
    <source>
        <dbReference type="Proteomes" id="UP000054047"/>
    </source>
</evidence>
<dbReference type="OrthoDB" id="5793716at2759"/>
<dbReference type="AlphaFoldDB" id="A0A0C2GQC3"/>
<sequence>MWWILFSLVGLSVQQQWTPDEYPNPRTGGYKQCKMRSASNVCDPDEVLSESSRYRLNNELTRMASRTETNGNTFCSKKGMDAVLAITRLGSQKLANGLRDRWHMDDQCKKSAIFLLSADDRRLYFAPQPNTVLQEAEFQSIVSANDVQLQSGDFVPSLVNIFKEIGKKTDIEPVPTPHDGTKFASTFVYYVSAAVALLLTF</sequence>
<gene>
    <name evidence="2" type="ORF">ANCDUO_06182</name>
</gene>
<organism evidence="2 3">
    <name type="scientific">Ancylostoma duodenale</name>
    <dbReference type="NCBI Taxonomy" id="51022"/>
    <lineage>
        <taxon>Eukaryota</taxon>
        <taxon>Metazoa</taxon>
        <taxon>Ecdysozoa</taxon>
        <taxon>Nematoda</taxon>
        <taxon>Chromadorea</taxon>
        <taxon>Rhabditida</taxon>
        <taxon>Rhabditina</taxon>
        <taxon>Rhabditomorpha</taxon>
        <taxon>Strongyloidea</taxon>
        <taxon>Ancylostomatidae</taxon>
        <taxon>Ancylostomatinae</taxon>
        <taxon>Ancylostoma</taxon>
    </lineage>
</organism>
<accession>A0A0C2GQC3</accession>
<protein>
    <recommendedName>
        <fullName evidence="4">TPM domain-containing protein</fullName>
    </recommendedName>
</protein>
<dbReference type="EMBL" id="KN728605">
    <property type="protein sequence ID" value="KIH63515.1"/>
    <property type="molecule type" value="Genomic_DNA"/>
</dbReference>
<reference evidence="2 3" key="1">
    <citation type="submission" date="2013-12" db="EMBL/GenBank/DDBJ databases">
        <title>Draft genome of the parsitic nematode Ancylostoma duodenale.</title>
        <authorList>
            <person name="Mitreva M."/>
        </authorList>
    </citation>
    <scope>NUCLEOTIDE SEQUENCE [LARGE SCALE GENOMIC DNA]</scope>
    <source>
        <strain evidence="2 3">Zhejiang</strain>
    </source>
</reference>
<dbReference type="PANTHER" id="PTHR33748:SF1">
    <property type="entry name" value="TPM_PHOSPHATASE DOMAIN-CONTAINING PROTEIN"/>
    <property type="match status" value="1"/>
</dbReference>
<proteinExistence type="predicted"/>
<feature type="chain" id="PRO_5012791276" description="TPM domain-containing protein" evidence="1">
    <location>
        <begin position="16"/>
        <end position="201"/>
    </location>
</feature>
<keyword evidence="3" id="KW-1185">Reference proteome</keyword>
<keyword evidence="1" id="KW-0732">Signal</keyword>
<name>A0A0C2GQC3_9BILA</name>
<dbReference type="GO" id="GO:0005892">
    <property type="term" value="C:acetylcholine-gated channel complex"/>
    <property type="evidence" value="ECO:0007669"/>
    <property type="project" value="InterPro"/>
</dbReference>
<dbReference type="InterPro" id="IPR033438">
    <property type="entry name" value="MOLO1"/>
</dbReference>
<dbReference type="Pfam" id="PF17175">
    <property type="entry name" value="MOLO1"/>
    <property type="match status" value="1"/>
</dbReference>
<dbReference type="Gene3D" id="3.10.310.50">
    <property type="match status" value="1"/>
</dbReference>
<evidence type="ECO:0000313" key="2">
    <source>
        <dbReference type="EMBL" id="KIH63515.1"/>
    </source>
</evidence>
<evidence type="ECO:0008006" key="4">
    <source>
        <dbReference type="Google" id="ProtNLM"/>
    </source>
</evidence>
<evidence type="ECO:0000256" key="1">
    <source>
        <dbReference type="SAM" id="SignalP"/>
    </source>
</evidence>
<dbReference type="Proteomes" id="UP000054047">
    <property type="component" value="Unassembled WGS sequence"/>
</dbReference>
<dbReference type="PANTHER" id="PTHR33748">
    <property type="entry name" value="PROTEIN CBG04600"/>
    <property type="match status" value="1"/>
</dbReference>
<feature type="signal peptide" evidence="1">
    <location>
        <begin position="1"/>
        <end position="15"/>
    </location>
</feature>